<protein>
    <submittedName>
        <fullName evidence="1">Uncharacterized protein</fullName>
    </submittedName>
</protein>
<dbReference type="EMBL" id="CADCTC010000171">
    <property type="protein sequence ID" value="CAA9268755.1"/>
    <property type="molecule type" value="Genomic_DNA"/>
</dbReference>
<organism evidence="1">
    <name type="scientific">uncultured Chloroflexota bacterium</name>
    <dbReference type="NCBI Taxonomy" id="166587"/>
    <lineage>
        <taxon>Bacteria</taxon>
        <taxon>Bacillati</taxon>
        <taxon>Chloroflexota</taxon>
        <taxon>environmental samples</taxon>
    </lineage>
</organism>
<accession>A0A6J4J4K8</accession>
<sequence length="50" mass="4998">AEAVGGGWRSSARGAAGAALRAVRVVAARQEHPGDTSWRGLLGAGGDRLV</sequence>
<proteinExistence type="predicted"/>
<feature type="non-terminal residue" evidence="1">
    <location>
        <position position="1"/>
    </location>
</feature>
<gene>
    <name evidence="1" type="ORF">AVDCRST_MAG77-3066</name>
</gene>
<name>A0A6J4J4K8_9CHLR</name>
<evidence type="ECO:0000313" key="1">
    <source>
        <dbReference type="EMBL" id="CAA9268755.1"/>
    </source>
</evidence>
<reference evidence="1" key="1">
    <citation type="submission" date="2020-02" db="EMBL/GenBank/DDBJ databases">
        <authorList>
            <person name="Meier V. D."/>
        </authorList>
    </citation>
    <scope>NUCLEOTIDE SEQUENCE</scope>
    <source>
        <strain evidence="1">AVDCRST_MAG77</strain>
    </source>
</reference>
<feature type="non-terminal residue" evidence="1">
    <location>
        <position position="50"/>
    </location>
</feature>
<dbReference type="AlphaFoldDB" id="A0A6J4J4K8"/>